<sequence>MATGFLDYPYRFDGRGRTAVTGRDDHIRDLIEQVLFTAPGERAMRPDFGSGLLELVFEPNSTTLAATTQMLVQGALQQHLPHLIAVQAVEVRNDDGALRVDVRYVVLLDRSTHTASFTAPGSATT</sequence>
<dbReference type="Pfam" id="PF04965">
    <property type="entry name" value="GPW_gp25"/>
    <property type="match status" value="1"/>
</dbReference>
<organism evidence="2 3">
    <name type="scientific">Cupriavidus laharis</name>
    <dbReference type="NCBI Taxonomy" id="151654"/>
    <lineage>
        <taxon>Bacteria</taxon>
        <taxon>Pseudomonadati</taxon>
        <taxon>Pseudomonadota</taxon>
        <taxon>Betaproteobacteria</taxon>
        <taxon>Burkholderiales</taxon>
        <taxon>Burkholderiaceae</taxon>
        <taxon>Cupriavidus</taxon>
    </lineage>
</organism>
<comment type="caution">
    <text evidence="2">The sequence shown here is derived from an EMBL/GenBank/DDBJ whole genome shotgun (WGS) entry which is preliminary data.</text>
</comment>
<proteinExistence type="predicted"/>
<reference evidence="2 3" key="1">
    <citation type="submission" date="2021-08" db="EMBL/GenBank/DDBJ databases">
        <authorList>
            <person name="Peeters C."/>
        </authorList>
    </citation>
    <scope>NUCLEOTIDE SEQUENCE [LARGE SCALE GENOMIC DNA]</scope>
    <source>
        <strain evidence="2 3">LMG 23992</strain>
    </source>
</reference>
<keyword evidence="3" id="KW-1185">Reference proteome</keyword>
<feature type="domain" description="IraD/Gp25-like" evidence="1">
    <location>
        <begin position="24"/>
        <end position="108"/>
    </location>
</feature>
<gene>
    <name evidence="2" type="ORF">LMG23992_01474</name>
</gene>
<dbReference type="Proteomes" id="UP000727654">
    <property type="component" value="Unassembled WGS sequence"/>
</dbReference>
<accession>A0ABN7YBZ1</accession>
<protein>
    <recommendedName>
        <fullName evidence="1">IraD/Gp25-like domain-containing protein</fullName>
    </recommendedName>
</protein>
<evidence type="ECO:0000259" key="1">
    <source>
        <dbReference type="Pfam" id="PF04965"/>
    </source>
</evidence>
<evidence type="ECO:0000313" key="2">
    <source>
        <dbReference type="EMBL" id="CAG9170129.1"/>
    </source>
</evidence>
<dbReference type="Gene3D" id="3.10.450.40">
    <property type="match status" value="1"/>
</dbReference>
<dbReference type="RefSeq" id="WP_224079141.1">
    <property type="nucleotide sequence ID" value="NZ_CAJZAI010000003.1"/>
</dbReference>
<name>A0ABN7YBZ1_9BURK</name>
<dbReference type="EMBL" id="CAJZAI010000003">
    <property type="protein sequence ID" value="CAG9170129.1"/>
    <property type="molecule type" value="Genomic_DNA"/>
</dbReference>
<dbReference type="SUPFAM" id="SSF160719">
    <property type="entry name" value="gpW/gp25-like"/>
    <property type="match status" value="1"/>
</dbReference>
<dbReference type="InterPro" id="IPR007048">
    <property type="entry name" value="IraD/Gp25-like"/>
</dbReference>
<evidence type="ECO:0000313" key="3">
    <source>
        <dbReference type="Proteomes" id="UP000727654"/>
    </source>
</evidence>